<dbReference type="InterPro" id="IPR052160">
    <property type="entry name" value="Gypsy_RT_Integrase-like"/>
</dbReference>
<name>A0AAW2K9P1_SESRA</name>
<dbReference type="Gene3D" id="1.10.340.70">
    <property type="match status" value="1"/>
</dbReference>
<dbReference type="AlphaFoldDB" id="A0AAW2K9P1"/>
<proteinExistence type="predicted"/>
<dbReference type="SUPFAM" id="SSF53098">
    <property type="entry name" value="Ribonuclease H-like"/>
    <property type="match status" value="1"/>
</dbReference>
<reference evidence="1" key="2">
    <citation type="journal article" date="2024" name="Plant">
        <title>Genomic evolution and insights into agronomic trait innovations of Sesamum species.</title>
        <authorList>
            <person name="Miao H."/>
            <person name="Wang L."/>
            <person name="Qu L."/>
            <person name="Liu H."/>
            <person name="Sun Y."/>
            <person name="Le M."/>
            <person name="Wang Q."/>
            <person name="Wei S."/>
            <person name="Zheng Y."/>
            <person name="Lin W."/>
            <person name="Duan Y."/>
            <person name="Cao H."/>
            <person name="Xiong S."/>
            <person name="Wang X."/>
            <person name="Wei L."/>
            <person name="Li C."/>
            <person name="Ma Q."/>
            <person name="Ju M."/>
            <person name="Zhao R."/>
            <person name="Li G."/>
            <person name="Mu C."/>
            <person name="Tian Q."/>
            <person name="Mei H."/>
            <person name="Zhang T."/>
            <person name="Gao T."/>
            <person name="Zhang H."/>
        </authorList>
    </citation>
    <scope>NUCLEOTIDE SEQUENCE</scope>
    <source>
        <strain evidence="1">G02</strain>
    </source>
</reference>
<protein>
    <submittedName>
        <fullName evidence="1">Uncharacterized protein</fullName>
    </submittedName>
</protein>
<sequence length="165" mass="19152">MGGHQNKSLSHRFLTQGGLLYKQSFTDTLLRFLSQEEGLHVIKEIQDKCYGSQIGTWTLANKALRAGYFWPTMTQDVRYLVNKSQKCQSMPLSYTKPAEFLNVMLLPYPFFKWGMDIVGPFPLTHGQRKFLLVAIDYFTKWVEAEPFARTTEGEVIKFIWKNIIC</sequence>
<accession>A0AAW2K9P1</accession>
<dbReference type="InterPro" id="IPR012337">
    <property type="entry name" value="RNaseH-like_sf"/>
</dbReference>
<evidence type="ECO:0000313" key="1">
    <source>
        <dbReference type="EMBL" id="KAL0303216.1"/>
    </source>
</evidence>
<organism evidence="1">
    <name type="scientific">Sesamum radiatum</name>
    <name type="common">Black benniseed</name>
    <dbReference type="NCBI Taxonomy" id="300843"/>
    <lineage>
        <taxon>Eukaryota</taxon>
        <taxon>Viridiplantae</taxon>
        <taxon>Streptophyta</taxon>
        <taxon>Embryophyta</taxon>
        <taxon>Tracheophyta</taxon>
        <taxon>Spermatophyta</taxon>
        <taxon>Magnoliopsida</taxon>
        <taxon>eudicotyledons</taxon>
        <taxon>Gunneridae</taxon>
        <taxon>Pentapetalae</taxon>
        <taxon>asterids</taxon>
        <taxon>lamiids</taxon>
        <taxon>Lamiales</taxon>
        <taxon>Pedaliaceae</taxon>
        <taxon>Sesamum</taxon>
    </lineage>
</organism>
<comment type="caution">
    <text evidence="1">The sequence shown here is derived from an EMBL/GenBank/DDBJ whole genome shotgun (WGS) entry which is preliminary data.</text>
</comment>
<reference evidence="1" key="1">
    <citation type="submission" date="2020-06" db="EMBL/GenBank/DDBJ databases">
        <authorList>
            <person name="Li T."/>
            <person name="Hu X."/>
            <person name="Zhang T."/>
            <person name="Song X."/>
            <person name="Zhang H."/>
            <person name="Dai N."/>
            <person name="Sheng W."/>
            <person name="Hou X."/>
            <person name="Wei L."/>
        </authorList>
    </citation>
    <scope>NUCLEOTIDE SEQUENCE</scope>
    <source>
        <strain evidence="1">G02</strain>
        <tissue evidence="1">Leaf</tissue>
    </source>
</reference>
<dbReference type="EMBL" id="JACGWJ010000029">
    <property type="protein sequence ID" value="KAL0303216.1"/>
    <property type="molecule type" value="Genomic_DNA"/>
</dbReference>
<dbReference type="Gene3D" id="3.30.420.10">
    <property type="entry name" value="Ribonuclease H-like superfamily/Ribonuclease H"/>
    <property type="match status" value="1"/>
</dbReference>
<gene>
    <name evidence="1" type="ORF">Sradi_6189700</name>
</gene>
<dbReference type="GO" id="GO:0003676">
    <property type="term" value="F:nucleic acid binding"/>
    <property type="evidence" value="ECO:0007669"/>
    <property type="project" value="InterPro"/>
</dbReference>
<dbReference type="PANTHER" id="PTHR47266">
    <property type="entry name" value="ENDONUCLEASE-RELATED"/>
    <property type="match status" value="1"/>
</dbReference>
<dbReference type="InterPro" id="IPR036397">
    <property type="entry name" value="RNaseH_sf"/>
</dbReference>